<name>A0AA38CR45_TAXCH</name>
<evidence type="ECO:0000313" key="2">
    <source>
        <dbReference type="Proteomes" id="UP000824469"/>
    </source>
</evidence>
<gene>
    <name evidence="1" type="ORF">KI387_012516</name>
</gene>
<sequence length="75" mass="8508">HGPNVDFSAFSRPARPFVPFSTVLLVLISGEPAGRAHLSQMSQSFRTACSHFGRFAYFWPERPRLFRAALTHFAR</sequence>
<feature type="non-terminal residue" evidence="1">
    <location>
        <position position="1"/>
    </location>
</feature>
<dbReference type="Proteomes" id="UP000824469">
    <property type="component" value="Unassembled WGS sequence"/>
</dbReference>
<feature type="non-terminal residue" evidence="1">
    <location>
        <position position="75"/>
    </location>
</feature>
<protein>
    <submittedName>
        <fullName evidence="1">Uncharacterized protein</fullName>
    </submittedName>
</protein>
<dbReference type="EMBL" id="JAHRHJ020000009">
    <property type="protein sequence ID" value="KAH9300933.1"/>
    <property type="molecule type" value="Genomic_DNA"/>
</dbReference>
<keyword evidence="2" id="KW-1185">Reference proteome</keyword>
<proteinExistence type="predicted"/>
<dbReference type="AlphaFoldDB" id="A0AA38CR45"/>
<organism evidence="1 2">
    <name type="scientific">Taxus chinensis</name>
    <name type="common">Chinese yew</name>
    <name type="synonym">Taxus wallichiana var. chinensis</name>
    <dbReference type="NCBI Taxonomy" id="29808"/>
    <lineage>
        <taxon>Eukaryota</taxon>
        <taxon>Viridiplantae</taxon>
        <taxon>Streptophyta</taxon>
        <taxon>Embryophyta</taxon>
        <taxon>Tracheophyta</taxon>
        <taxon>Spermatophyta</taxon>
        <taxon>Pinopsida</taxon>
        <taxon>Pinidae</taxon>
        <taxon>Conifers II</taxon>
        <taxon>Cupressales</taxon>
        <taxon>Taxaceae</taxon>
        <taxon>Taxus</taxon>
    </lineage>
</organism>
<evidence type="ECO:0000313" key="1">
    <source>
        <dbReference type="EMBL" id="KAH9300933.1"/>
    </source>
</evidence>
<accession>A0AA38CR45</accession>
<reference evidence="1 2" key="1">
    <citation type="journal article" date="2021" name="Nat. Plants">
        <title>The Taxus genome provides insights into paclitaxel biosynthesis.</title>
        <authorList>
            <person name="Xiong X."/>
            <person name="Gou J."/>
            <person name="Liao Q."/>
            <person name="Li Y."/>
            <person name="Zhou Q."/>
            <person name="Bi G."/>
            <person name="Li C."/>
            <person name="Du R."/>
            <person name="Wang X."/>
            <person name="Sun T."/>
            <person name="Guo L."/>
            <person name="Liang H."/>
            <person name="Lu P."/>
            <person name="Wu Y."/>
            <person name="Zhang Z."/>
            <person name="Ro D.K."/>
            <person name="Shang Y."/>
            <person name="Huang S."/>
            <person name="Yan J."/>
        </authorList>
    </citation>
    <scope>NUCLEOTIDE SEQUENCE [LARGE SCALE GENOMIC DNA]</scope>
    <source>
        <strain evidence="1">Ta-2019</strain>
    </source>
</reference>
<comment type="caution">
    <text evidence="1">The sequence shown here is derived from an EMBL/GenBank/DDBJ whole genome shotgun (WGS) entry which is preliminary data.</text>
</comment>